<sequence>MKKIRLAQRAHSFIFIFLANSNMMQPFNEPDLLGPSRLDMDRRFSIETPPFNNWRPNGWPASSLLPDANRFGDNMTQTDRHAQLVERAKVAYQKLDEITQAKYFLGGASSTQHTLTQLHRMMSDLYFDTTVDTRELYDVLAQSSMFQCIQHPQQGILVRLEIPTSSAPDDPLRRTSLLQSALHPSAPVHSPASHPSLSNASMLPQTSSPPFSFQPSLSTSLNYSFKNDR</sequence>
<gene>
    <name evidence="2" type="ORF">DM01DRAFT_1122141</name>
</gene>
<evidence type="ECO:0000256" key="1">
    <source>
        <dbReference type="SAM" id="MobiDB-lite"/>
    </source>
</evidence>
<dbReference type="STRING" id="101127.A0A1X2GTT4"/>
<dbReference type="EMBL" id="MCGT01000003">
    <property type="protein sequence ID" value="ORX61413.1"/>
    <property type="molecule type" value="Genomic_DNA"/>
</dbReference>
<organism evidence="2 3">
    <name type="scientific">Hesseltinella vesiculosa</name>
    <dbReference type="NCBI Taxonomy" id="101127"/>
    <lineage>
        <taxon>Eukaryota</taxon>
        <taxon>Fungi</taxon>
        <taxon>Fungi incertae sedis</taxon>
        <taxon>Mucoromycota</taxon>
        <taxon>Mucoromycotina</taxon>
        <taxon>Mucoromycetes</taxon>
        <taxon>Mucorales</taxon>
        <taxon>Cunninghamellaceae</taxon>
        <taxon>Hesseltinella</taxon>
    </lineage>
</organism>
<evidence type="ECO:0000313" key="2">
    <source>
        <dbReference type="EMBL" id="ORX61413.1"/>
    </source>
</evidence>
<dbReference type="AlphaFoldDB" id="A0A1X2GTT4"/>
<dbReference type="Proteomes" id="UP000242146">
    <property type="component" value="Unassembled WGS sequence"/>
</dbReference>
<protein>
    <submittedName>
        <fullName evidence="2">Uncharacterized protein</fullName>
    </submittedName>
</protein>
<dbReference type="OrthoDB" id="21629at2759"/>
<reference evidence="2 3" key="1">
    <citation type="submission" date="2016-07" db="EMBL/GenBank/DDBJ databases">
        <title>Pervasive Adenine N6-methylation of Active Genes in Fungi.</title>
        <authorList>
            <consortium name="DOE Joint Genome Institute"/>
            <person name="Mondo S.J."/>
            <person name="Dannebaum R.O."/>
            <person name="Kuo R.C."/>
            <person name="Labutti K."/>
            <person name="Haridas S."/>
            <person name="Kuo A."/>
            <person name="Salamov A."/>
            <person name="Ahrendt S.R."/>
            <person name="Lipzen A."/>
            <person name="Sullivan W."/>
            <person name="Andreopoulos W.B."/>
            <person name="Clum A."/>
            <person name="Lindquist E."/>
            <person name="Daum C."/>
            <person name="Ramamoorthy G.K."/>
            <person name="Gryganskyi A."/>
            <person name="Culley D."/>
            <person name="Magnuson J.K."/>
            <person name="James T.Y."/>
            <person name="O'Malley M.A."/>
            <person name="Stajich J.E."/>
            <person name="Spatafora J.W."/>
            <person name="Visel A."/>
            <person name="Grigoriev I.V."/>
        </authorList>
    </citation>
    <scope>NUCLEOTIDE SEQUENCE [LARGE SCALE GENOMIC DNA]</scope>
    <source>
        <strain evidence="2 3">NRRL 3301</strain>
    </source>
</reference>
<accession>A0A1X2GTT4</accession>
<keyword evidence="3" id="KW-1185">Reference proteome</keyword>
<name>A0A1X2GTT4_9FUNG</name>
<feature type="region of interest" description="Disordered" evidence="1">
    <location>
        <begin position="183"/>
        <end position="216"/>
    </location>
</feature>
<comment type="caution">
    <text evidence="2">The sequence shown here is derived from an EMBL/GenBank/DDBJ whole genome shotgun (WGS) entry which is preliminary data.</text>
</comment>
<proteinExistence type="predicted"/>
<evidence type="ECO:0000313" key="3">
    <source>
        <dbReference type="Proteomes" id="UP000242146"/>
    </source>
</evidence>